<dbReference type="Proteomes" id="UP000682733">
    <property type="component" value="Unassembled WGS sequence"/>
</dbReference>
<name>A0A814JUE1_9BILA</name>
<proteinExistence type="predicted"/>
<organism evidence="2 5">
    <name type="scientific">Didymodactylos carnosus</name>
    <dbReference type="NCBI Taxonomy" id="1234261"/>
    <lineage>
        <taxon>Eukaryota</taxon>
        <taxon>Metazoa</taxon>
        <taxon>Spiralia</taxon>
        <taxon>Gnathifera</taxon>
        <taxon>Rotifera</taxon>
        <taxon>Eurotatoria</taxon>
        <taxon>Bdelloidea</taxon>
        <taxon>Philodinida</taxon>
        <taxon>Philodinidae</taxon>
        <taxon>Didymodactylos</taxon>
    </lineage>
</organism>
<comment type="caution">
    <text evidence="2">The sequence shown here is derived from an EMBL/GenBank/DDBJ whole genome shotgun (WGS) entry which is preliminary data.</text>
</comment>
<dbReference type="EMBL" id="CAJOBC010004049">
    <property type="protein sequence ID" value="CAF3812463.1"/>
    <property type="molecule type" value="Genomic_DNA"/>
</dbReference>
<protein>
    <submittedName>
        <fullName evidence="2">Uncharacterized protein</fullName>
    </submittedName>
</protein>
<sequence>MDPFAQDDDYDSRKRPYNTVYDDGYCSIRQNTMTSTVEKDYDVVFCLEWERPFTMGYVKIRPKIIQFVNIFGVKQTRGDIPKNYWTLNWNMVDYLHILHTSEWANSIQYVQTNIEQNFKTRRTDWLNKYKVNIDFNIESLSIRSNLRTPPETARTTSISFIQLPGTINSNRIGLIMCATSTGTQNASSSILSQIDSLVEHFQILPGKQQLRNMLKVHHRLFDT</sequence>
<dbReference type="AlphaFoldDB" id="A0A814JUE1"/>
<reference evidence="2" key="1">
    <citation type="submission" date="2021-02" db="EMBL/GenBank/DDBJ databases">
        <authorList>
            <person name="Nowell W R."/>
        </authorList>
    </citation>
    <scope>NUCLEOTIDE SEQUENCE</scope>
</reference>
<gene>
    <name evidence="2" type="ORF">GPM918_LOCUS15842</name>
    <name evidence="1" type="ORF">OVA965_LOCUS10147</name>
    <name evidence="4" type="ORF">SRO942_LOCUS15842</name>
    <name evidence="3" type="ORF">TMI583_LOCUS10141</name>
</gene>
<dbReference type="EMBL" id="CAJNOK010003711">
    <property type="protein sequence ID" value="CAF0911515.1"/>
    <property type="molecule type" value="Genomic_DNA"/>
</dbReference>
<evidence type="ECO:0000313" key="3">
    <source>
        <dbReference type="EMBL" id="CAF3690482.1"/>
    </source>
</evidence>
<dbReference type="Proteomes" id="UP000677228">
    <property type="component" value="Unassembled WGS sequence"/>
</dbReference>
<evidence type="ECO:0000313" key="1">
    <source>
        <dbReference type="EMBL" id="CAF0911515.1"/>
    </source>
</evidence>
<evidence type="ECO:0000313" key="2">
    <source>
        <dbReference type="EMBL" id="CAF1042306.1"/>
    </source>
</evidence>
<keyword evidence="5" id="KW-1185">Reference proteome</keyword>
<dbReference type="EMBL" id="CAJNOQ010004049">
    <property type="protein sequence ID" value="CAF1042306.1"/>
    <property type="molecule type" value="Genomic_DNA"/>
</dbReference>
<evidence type="ECO:0000313" key="4">
    <source>
        <dbReference type="EMBL" id="CAF3812463.1"/>
    </source>
</evidence>
<evidence type="ECO:0000313" key="5">
    <source>
        <dbReference type="Proteomes" id="UP000663829"/>
    </source>
</evidence>
<dbReference type="EMBL" id="CAJOBA010003711">
    <property type="protein sequence ID" value="CAF3690482.1"/>
    <property type="molecule type" value="Genomic_DNA"/>
</dbReference>
<dbReference type="Proteomes" id="UP000681722">
    <property type="component" value="Unassembled WGS sequence"/>
</dbReference>
<dbReference type="Proteomes" id="UP000663829">
    <property type="component" value="Unassembled WGS sequence"/>
</dbReference>
<accession>A0A814JUE1</accession>